<evidence type="ECO:0000313" key="17">
    <source>
        <dbReference type="EMBL" id="SMB84547.1"/>
    </source>
</evidence>
<dbReference type="GO" id="GO:0042802">
    <property type="term" value="F:identical protein binding"/>
    <property type="evidence" value="ECO:0007669"/>
    <property type="project" value="UniProtKB-ARBA"/>
</dbReference>
<dbReference type="AlphaFoldDB" id="A0A1W1UTW2"/>
<dbReference type="EC" id="3.5.4.5" evidence="4 15"/>
<sequence length="134" mass="14668">MENNKLIEMAIEARDNASYTPYSNFRVGAAVEMADGSVYSGGNIEISSYSPTNCAERTAIFKAVSEGHREIRKIAIVSSGGETFPCGVCRQVIREFGKDVEIIIATTPEDYKVFTLEELLPHSFGPEDLGVKNV</sequence>
<evidence type="ECO:0000259" key="16">
    <source>
        <dbReference type="PROSITE" id="PS51747"/>
    </source>
</evidence>
<evidence type="ECO:0000256" key="5">
    <source>
        <dbReference type="ARBA" id="ARBA00018266"/>
    </source>
</evidence>
<dbReference type="GO" id="GO:0004126">
    <property type="term" value="F:cytidine deaminase activity"/>
    <property type="evidence" value="ECO:0007669"/>
    <property type="project" value="UniProtKB-UniRule"/>
</dbReference>
<evidence type="ECO:0000256" key="7">
    <source>
        <dbReference type="ARBA" id="ARBA00022801"/>
    </source>
</evidence>
<dbReference type="Pfam" id="PF00383">
    <property type="entry name" value="dCMP_cyt_deam_1"/>
    <property type="match status" value="1"/>
</dbReference>
<proteinExistence type="inferred from homology"/>
<accession>A0A1W1UTW2</accession>
<evidence type="ECO:0000256" key="13">
    <source>
        <dbReference type="PIRSR" id="PIRSR606262-2"/>
    </source>
</evidence>
<dbReference type="SUPFAM" id="SSF53927">
    <property type="entry name" value="Cytidine deaminase-like"/>
    <property type="match status" value="1"/>
</dbReference>
<evidence type="ECO:0000256" key="3">
    <source>
        <dbReference type="ARBA" id="ARBA00006576"/>
    </source>
</evidence>
<dbReference type="PANTHER" id="PTHR11644:SF2">
    <property type="entry name" value="CYTIDINE DEAMINASE"/>
    <property type="match status" value="1"/>
</dbReference>
<comment type="catalytic activity">
    <reaction evidence="11 15">
        <text>cytidine + H2O + H(+) = uridine + NH4(+)</text>
        <dbReference type="Rhea" id="RHEA:16069"/>
        <dbReference type="ChEBI" id="CHEBI:15377"/>
        <dbReference type="ChEBI" id="CHEBI:15378"/>
        <dbReference type="ChEBI" id="CHEBI:16704"/>
        <dbReference type="ChEBI" id="CHEBI:17562"/>
        <dbReference type="ChEBI" id="CHEBI:28938"/>
        <dbReference type="EC" id="3.5.4.5"/>
    </reaction>
</comment>
<evidence type="ECO:0000256" key="15">
    <source>
        <dbReference type="RuleBase" id="RU364006"/>
    </source>
</evidence>
<dbReference type="FunFam" id="3.40.140.10:FF:000008">
    <property type="entry name" value="Cytidine deaminase"/>
    <property type="match status" value="1"/>
</dbReference>
<dbReference type="CDD" id="cd01283">
    <property type="entry name" value="cytidine_deaminase"/>
    <property type="match status" value="1"/>
</dbReference>
<reference evidence="18" key="1">
    <citation type="submission" date="2017-04" db="EMBL/GenBank/DDBJ databases">
        <authorList>
            <person name="Varghese N."/>
            <person name="Submissions S."/>
        </authorList>
    </citation>
    <scope>NUCLEOTIDE SEQUENCE [LARGE SCALE GENOMIC DNA]</scope>
    <source>
        <strain evidence="18">DSM 20463</strain>
    </source>
</reference>
<dbReference type="PANTHER" id="PTHR11644">
    <property type="entry name" value="CYTIDINE DEAMINASE"/>
    <property type="match status" value="1"/>
</dbReference>
<dbReference type="STRING" id="573058.SAMN00017477_0684"/>
<dbReference type="InterPro" id="IPR050202">
    <property type="entry name" value="Cyt/Deoxycyt_deaminase"/>
</dbReference>
<keyword evidence="8 14" id="KW-0862">Zinc</keyword>
<comment type="cofactor">
    <cofactor evidence="1 14 15">
        <name>Zn(2+)</name>
        <dbReference type="ChEBI" id="CHEBI:29105"/>
    </cofactor>
</comment>
<evidence type="ECO:0000256" key="8">
    <source>
        <dbReference type="ARBA" id="ARBA00022833"/>
    </source>
</evidence>
<evidence type="ECO:0000256" key="1">
    <source>
        <dbReference type="ARBA" id="ARBA00001947"/>
    </source>
</evidence>
<dbReference type="GO" id="GO:0055086">
    <property type="term" value="P:nucleobase-containing small molecule metabolic process"/>
    <property type="evidence" value="ECO:0007669"/>
    <property type="project" value="UniProtKB-ARBA"/>
</dbReference>
<evidence type="ECO:0000256" key="12">
    <source>
        <dbReference type="PIRSR" id="PIRSR606262-1"/>
    </source>
</evidence>
<comment type="function">
    <text evidence="2 15">This enzyme scavenges exogenous and endogenous cytidine and 2'-deoxycytidine for UMP synthesis.</text>
</comment>
<dbReference type="OrthoDB" id="9795347at2"/>
<evidence type="ECO:0000256" key="14">
    <source>
        <dbReference type="PIRSR" id="PIRSR606262-3"/>
    </source>
</evidence>
<feature type="domain" description="CMP/dCMP-type deaminase" evidence="16">
    <location>
        <begin position="2"/>
        <end position="127"/>
    </location>
</feature>
<name>A0A1W1UTW2_PEPAS</name>
<protein>
    <recommendedName>
        <fullName evidence="5 15">Cytidine deaminase</fullName>
        <ecNumber evidence="4 15">3.5.4.5</ecNumber>
    </recommendedName>
    <alternativeName>
        <fullName evidence="9 15">Cytidine aminohydrolase</fullName>
    </alternativeName>
</protein>
<evidence type="ECO:0000256" key="9">
    <source>
        <dbReference type="ARBA" id="ARBA00032005"/>
    </source>
</evidence>
<gene>
    <name evidence="17" type="ORF">SAMN00017477_0684</name>
</gene>
<feature type="binding site" evidence="14">
    <location>
        <position position="89"/>
    </location>
    <ligand>
        <name>Zn(2+)</name>
        <dbReference type="ChEBI" id="CHEBI:29105"/>
        <note>catalytic</note>
    </ligand>
</feature>
<feature type="binding site" evidence="14">
    <location>
        <position position="54"/>
    </location>
    <ligand>
        <name>Zn(2+)</name>
        <dbReference type="ChEBI" id="CHEBI:29105"/>
        <note>catalytic</note>
    </ligand>
</feature>
<dbReference type="Gene3D" id="3.40.140.10">
    <property type="entry name" value="Cytidine Deaminase, domain 2"/>
    <property type="match status" value="1"/>
</dbReference>
<dbReference type="GO" id="GO:0005829">
    <property type="term" value="C:cytosol"/>
    <property type="evidence" value="ECO:0007669"/>
    <property type="project" value="TreeGrafter"/>
</dbReference>
<comment type="catalytic activity">
    <reaction evidence="10 15">
        <text>2'-deoxycytidine + H2O + H(+) = 2'-deoxyuridine + NH4(+)</text>
        <dbReference type="Rhea" id="RHEA:13433"/>
        <dbReference type="ChEBI" id="CHEBI:15377"/>
        <dbReference type="ChEBI" id="CHEBI:15378"/>
        <dbReference type="ChEBI" id="CHEBI:15698"/>
        <dbReference type="ChEBI" id="CHEBI:16450"/>
        <dbReference type="ChEBI" id="CHEBI:28938"/>
        <dbReference type="EC" id="3.5.4.5"/>
    </reaction>
</comment>
<feature type="active site" description="Proton donor" evidence="12">
    <location>
        <position position="56"/>
    </location>
</feature>
<dbReference type="NCBIfam" id="NF004064">
    <property type="entry name" value="PRK05578.1"/>
    <property type="match status" value="1"/>
</dbReference>
<keyword evidence="18" id="KW-1185">Reference proteome</keyword>
<keyword evidence="7 15" id="KW-0378">Hydrolase</keyword>
<dbReference type="PROSITE" id="PS51747">
    <property type="entry name" value="CYT_DCMP_DEAMINASES_2"/>
    <property type="match status" value="1"/>
</dbReference>
<comment type="similarity">
    <text evidence="3 15">Belongs to the cytidine and deoxycytidylate deaminase family.</text>
</comment>
<dbReference type="GO" id="GO:0008270">
    <property type="term" value="F:zinc ion binding"/>
    <property type="evidence" value="ECO:0007669"/>
    <property type="project" value="UniProtKB-UniRule"/>
</dbReference>
<evidence type="ECO:0000256" key="6">
    <source>
        <dbReference type="ARBA" id="ARBA00022723"/>
    </source>
</evidence>
<dbReference type="InterPro" id="IPR002125">
    <property type="entry name" value="CMP_dCMP_dom"/>
</dbReference>
<dbReference type="InterPro" id="IPR016193">
    <property type="entry name" value="Cytidine_deaminase-like"/>
</dbReference>
<dbReference type="InterPro" id="IPR016192">
    <property type="entry name" value="APOBEC/CMP_deaminase_Zn-bd"/>
</dbReference>
<evidence type="ECO:0000256" key="11">
    <source>
        <dbReference type="ARBA" id="ARBA00049558"/>
    </source>
</evidence>
<dbReference type="NCBIfam" id="TIGR01354">
    <property type="entry name" value="cyt_deam_tetra"/>
    <property type="match status" value="1"/>
</dbReference>
<evidence type="ECO:0000256" key="4">
    <source>
        <dbReference type="ARBA" id="ARBA00012783"/>
    </source>
</evidence>
<dbReference type="EMBL" id="FWWR01000009">
    <property type="protein sequence ID" value="SMB84547.1"/>
    <property type="molecule type" value="Genomic_DNA"/>
</dbReference>
<evidence type="ECO:0000256" key="2">
    <source>
        <dbReference type="ARBA" id="ARBA00003949"/>
    </source>
</evidence>
<dbReference type="RefSeq" id="WP_084230340.1">
    <property type="nucleotide sequence ID" value="NZ_FWWR01000009.1"/>
</dbReference>
<dbReference type="GO" id="GO:0072527">
    <property type="term" value="P:pyrimidine-containing compound metabolic process"/>
    <property type="evidence" value="ECO:0007669"/>
    <property type="project" value="UniProtKB-ARBA"/>
</dbReference>
<organism evidence="17 18">
    <name type="scientific">Peptoniphilus asaccharolyticus DSM 20463</name>
    <dbReference type="NCBI Taxonomy" id="573058"/>
    <lineage>
        <taxon>Bacteria</taxon>
        <taxon>Bacillati</taxon>
        <taxon>Bacillota</taxon>
        <taxon>Tissierellia</taxon>
        <taxon>Tissierellales</taxon>
        <taxon>Peptoniphilaceae</taxon>
        <taxon>Peptoniphilus</taxon>
    </lineage>
</organism>
<evidence type="ECO:0000313" key="18">
    <source>
        <dbReference type="Proteomes" id="UP000192368"/>
    </source>
</evidence>
<dbReference type="InterPro" id="IPR006262">
    <property type="entry name" value="Cyt_deam_tetra"/>
</dbReference>
<feature type="binding site" evidence="14">
    <location>
        <position position="86"/>
    </location>
    <ligand>
        <name>Zn(2+)</name>
        <dbReference type="ChEBI" id="CHEBI:29105"/>
        <note>catalytic</note>
    </ligand>
</feature>
<keyword evidence="6 14" id="KW-0479">Metal-binding</keyword>
<feature type="binding site" evidence="13">
    <location>
        <begin position="43"/>
        <end position="49"/>
    </location>
    <ligand>
        <name>substrate</name>
    </ligand>
</feature>
<evidence type="ECO:0000256" key="10">
    <source>
        <dbReference type="ARBA" id="ARBA00049252"/>
    </source>
</evidence>
<dbReference type="PROSITE" id="PS00903">
    <property type="entry name" value="CYT_DCMP_DEAMINASES_1"/>
    <property type="match status" value="1"/>
</dbReference>
<dbReference type="Proteomes" id="UP000192368">
    <property type="component" value="Unassembled WGS sequence"/>
</dbReference>